<dbReference type="PANTHER" id="PTHR30441">
    <property type="entry name" value="DUF748 DOMAIN-CONTAINING PROTEIN"/>
    <property type="match status" value="1"/>
</dbReference>
<dbReference type="RefSeq" id="WP_171906398.1">
    <property type="nucleotide sequence ID" value="NZ_FNAQ01000011.1"/>
</dbReference>
<reference evidence="3" key="1">
    <citation type="submission" date="2016-10" db="EMBL/GenBank/DDBJ databases">
        <authorList>
            <person name="Varghese N."/>
            <person name="Submissions S."/>
        </authorList>
    </citation>
    <scope>NUCLEOTIDE SEQUENCE [LARGE SCALE GENOMIC DNA]</scope>
    <source>
        <strain evidence="3">DSM 8987</strain>
    </source>
</reference>
<dbReference type="InterPro" id="IPR008023">
    <property type="entry name" value="DUF748"/>
</dbReference>
<accession>A0A1G7CW68</accession>
<feature type="compositionally biased region" description="Low complexity" evidence="1">
    <location>
        <begin position="771"/>
        <end position="788"/>
    </location>
</feature>
<dbReference type="GO" id="GO:0005886">
    <property type="term" value="C:plasma membrane"/>
    <property type="evidence" value="ECO:0007669"/>
    <property type="project" value="TreeGrafter"/>
</dbReference>
<dbReference type="Pfam" id="PF05359">
    <property type="entry name" value="DUF748"/>
    <property type="match status" value="1"/>
</dbReference>
<feature type="region of interest" description="Disordered" evidence="1">
    <location>
        <begin position="771"/>
        <end position="814"/>
    </location>
</feature>
<dbReference type="InterPro" id="IPR052894">
    <property type="entry name" value="AsmA-related"/>
</dbReference>
<evidence type="ECO:0000313" key="2">
    <source>
        <dbReference type="EMBL" id="SDE43582.1"/>
    </source>
</evidence>
<proteinExistence type="predicted"/>
<organism evidence="2 3">
    <name type="scientific">Desulfuromonas thiophila</name>
    <dbReference type="NCBI Taxonomy" id="57664"/>
    <lineage>
        <taxon>Bacteria</taxon>
        <taxon>Pseudomonadati</taxon>
        <taxon>Thermodesulfobacteriota</taxon>
        <taxon>Desulfuromonadia</taxon>
        <taxon>Desulfuromonadales</taxon>
        <taxon>Desulfuromonadaceae</taxon>
        <taxon>Desulfuromonas</taxon>
    </lineage>
</organism>
<gene>
    <name evidence="2" type="ORF">SAMN05661003_11112</name>
</gene>
<keyword evidence="3" id="KW-1185">Reference proteome</keyword>
<dbReference type="AlphaFoldDB" id="A0A1G7CW68"/>
<protein>
    <submittedName>
        <fullName evidence="2">AsmA protein</fullName>
    </submittedName>
</protein>
<evidence type="ECO:0000256" key="1">
    <source>
        <dbReference type="SAM" id="MobiDB-lite"/>
    </source>
</evidence>
<name>A0A1G7CW68_9BACT</name>
<dbReference type="PANTHER" id="PTHR30441:SF8">
    <property type="entry name" value="DUF748 DOMAIN-CONTAINING PROTEIN"/>
    <property type="match status" value="1"/>
</dbReference>
<dbReference type="STRING" id="57664.SAMN05661003_11112"/>
<dbReference type="GO" id="GO:0090313">
    <property type="term" value="P:regulation of protein targeting to membrane"/>
    <property type="evidence" value="ECO:0007669"/>
    <property type="project" value="TreeGrafter"/>
</dbReference>
<dbReference type="EMBL" id="FNAQ01000011">
    <property type="protein sequence ID" value="SDE43582.1"/>
    <property type="molecule type" value="Genomic_DNA"/>
</dbReference>
<evidence type="ECO:0000313" key="3">
    <source>
        <dbReference type="Proteomes" id="UP000243205"/>
    </source>
</evidence>
<dbReference type="Proteomes" id="UP000243205">
    <property type="component" value="Unassembled WGS sequence"/>
</dbReference>
<sequence>MIRSVKIVAIIAGLLLLVVIALPLLAKLLISPEQIRARVLPLAEQALGRQVELGAIDIRLFSGIQLQDLRIKEQDGQTDFVRTKEASLRYRLWPLLQLRLEVDEIRLVEPQIRLQRLADGRFNFSDLLAAPATAKEQAAAEPPVKTLGTDSGATPAIPLNLNIASLQLQDAELLWFDAAVNPTTPLQYRIDQVQLGASDIDLTRPFPFEFRARLGGAPLQLDGQVDLIRQQISLRLQLDQFDVLPLRPYLQDPLPGQLNALRLSLDLQAEGSPDQLRSSGSLRLDPLSLRLAAEPALSFNNSTLALRYALEFNRPGQQLDLEQAEIDFNGIVASATGRIEALNRQPRLDLQVQLAPLDLRQALKALPQELAQQLTTVDPAGSLSLQAQISGTADQGARLLQQARIELRQVQANVGSLRPSLSGPVQIQGDRLNAAELLLLAGPNQARIELQGENLFGKPIRLQQKITSERFDVDALLAASAAPAQVAGKQPTPTGKAPAKVAEELGPFDLPLQLDGQVQITEARYRGLTIRNFELRYHLLDNQLTIENLTGQTLGGSFSQQGRVDLRRKGLAYQTKTTLQGLQADPLVSALLPAAAGTLFGQLDLNLDLNGQGTLSDSLRQNLSGNGSIKLADGRLSGNQLTRDLAAFLQLDELRELVFRQVDGRIQLDRGRVKIDSVFDSSRLRMKPQGQVGLDGSLDLTLGASLAPELMQKLDRKGSFSRLLTGADGWGQLPLKLSGSYSAPRFALDSRALGQQAGQQLQQQLLQKLLPPQPSDTTATASDATAPPAENPPPAEQQPANLLDQAVRGLFQRQ</sequence>